<gene>
    <name evidence="2" type="ORF">PAHAL_5G277400</name>
</gene>
<evidence type="ECO:0000313" key="2">
    <source>
        <dbReference type="EMBL" id="PAN30394.1"/>
    </source>
</evidence>
<dbReference type="EMBL" id="CM008050">
    <property type="protein sequence ID" value="PAN30394.1"/>
    <property type="molecule type" value="Genomic_DNA"/>
</dbReference>
<feature type="coiled-coil region" evidence="1">
    <location>
        <begin position="74"/>
        <end position="129"/>
    </location>
</feature>
<reference evidence="2" key="1">
    <citation type="submission" date="2018-04" db="EMBL/GenBank/DDBJ databases">
        <title>WGS assembly of Panicum hallii.</title>
        <authorList>
            <person name="Lovell J."/>
            <person name="Jenkins J."/>
            <person name="Lowry D."/>
            <person name="Mamidi S."/>
            <person name="Sreedasyam A."/>
            <person name="Weng X."/>
            <person name="Barry K."/>
            <person name="Bonette J."/>
            <person name="Campitelli B."/>
            <person name="Daum C."/>
            <person name="Gordon S."/>
            <person name="Gould B."/>
            <person name="Lipzen A."/>
            <person name="Macqueen A."/>
            <person name="Palacio-Mejia J."/>
            <person name="Plott C."/>
            <person name="Shakirov E."/>
            <person name="Shu S."/>
            <person name="Yoshinaga Y."/>
            <person name="Zane M."/>
            <person name="Rokhsar D."/>
            <person name="Grimwood J."/>
            <person name="Schmutz J."/>
            <person name="Juenger T."/>
        </authorList>
    </citation>
    <scope>NUCLEOTIDE SEQUENCE [LARGE SCALE GENOMIC DNA]</scope>
    <source>
        <strain evidence="2">FIL2</strain>
    </source>
</reference>
<protein>
    <submittedName>
        <fullName evidence="2">Uncharacterized protein</fullName>
    </submittedName>
</protein>
<proteinExistence type="predicted"/>
<name>A0A2S3HUY0_9POAL</name>
<keyword evidence="1" id="KW-0175">Coiled coil</keyword>
<dbReference type="Gramene" id="PAN30394">
    <property type="protein sequence ID" value="PAN30394"/>
    <property type="gene ID" value="PAHAL_5G277400"/>
</dbReference>
<dbReference type="Gramene" id="PAN30396">
    <property type="protein sequence ID" value="PAN30396"/>
    <property type="gene ID" value="PAHAL_5G277400"/>
</dbReference>
<dbReference type="Proteomes" id="UP000243499">
    <property type="component" value="Chromosome 5"/>
</dbReference>
<evidence type="ECO:0000256" key="1">
    <source>
        <dbReference type="SAM" id="Coils"/>
    </source>
</evidence>
<sequence length="146" mass="16399">MDAQCLEHLLFLFNKLDEAQMEAIVAEPTKEGHVPKTLAEAVAKVLPTSKFLKNVGLESAAPKWSAKSTVSACAQELETEVESEKQCSASLKEKFDMQQYELEVLKLKFGELEQARKKQLGEIEELKNQGEETNTLLRCLLCLNKE</sequence>
<dbReference type="EMBL" id="CM008050">
    <property type="protein sequence ID" value="PAN30395.1"/>
    <property type="molecule type" value="Genomic_DNA"/>
</dbReference>
<dbReference type="AlphaFoldDB" id="A0A2S3HUY0"/>
<dbReference type="EMBL" id="CM008050">
    <property type="protein sequence ID" value="PAN30396.1"/>
    <property type="molecule type" value="Genomic_DNA"/>
</dbReference>
<organism evidence="2">
    <name type="scientific">Panicum hallii</name>
    <dbReference type="NCBI Taxonomy" id="206008"/>
    <lineage>
        <taxon>Eukaryota</taxon>
        <taxon>Viridiplantae</taxon>
        <taxon>Streptophyta</taxon>
        <taxon>Embryophyta</taxon>
        <taxon>Tracheophyta</taxon>
        <taxon>Spermatophyta</taxon>
        <taxon>Magnoliopsida</taxon>
        <taxon>Liliopsida</taxon>
        <taxon>Poales</taxon>
        <taxon>Poaceae</taxon>
        <taxon>PACMAD clade</taxon>
        <taxon>Panicoideae</taxon>
        <taxon>Panicodae</taxon>
        <taxon>Paniceae</taxon>
        <taxon>Panicinae</taxon>
        <taxon>Panicum</taxon>
        <taxon>Panicum sect. Panicum</taxon>
    </lineage>
</organism>
<dbReference type="Gramene" id="PAN30395">
    <property type="protein sequence ID" value="PAN30395"/>
    <property type="gene ID" value="PAHAL_5G277400"/>
</dbReference>
<accession>A0A2S3HUY0</accession>